<dbReference type="Proteomes" id="UP000799118">
    <property type="component" value="Unassembled WGS sequence"/>
</dbReference>
<dbReference type="AlphaFoldDB" id="A0A6A4IM55"/>
<sequence>MGIQTQMALQPALVRDKEYYIEDGNTVIQVENVLFKVHRYILSRDGSAFEGMFSLDGIPRSGSSESLASGHSHSHSPHYSHHSPSTEGLSDDSPIILSGDTASDFRALLWALYASPAQVFAMPSSSAQLVRLISIARIAHKYAFRTTEAWALTVLTMCVCQSGTQAPATPEGTAVTESMGFTLGFTDSSDPKASSTSILIQLTEVAVLCAHDELHEAVEPIWADLLFAGQTKDIVSAMTIADRYKAQLRPLLGLAYYLMMLKGKEEWTKCAVGYDDGDDEMDHGEGKTKGESSNHRLTRDQRIRLLTGYYNLSRACDALPSSPPKLAHHPSCFLPAQQAQASIGLGGAGTAAAHAHARCGEAWEALWATLAMSTVANLRPVDAPMQIPIIKIQSVDLLRKLHMVNYVLETLVSAEVDGAATVAGNTALGGLGAVGMSYMSMTGNMNKNCLRMALKASEEKVNDVLYGLADCFLE</sequence>
<feature type="region of interest" description="Disordered" evidence="1">
    <location>
        <begin position="64"/>
        <end position="93"/>
    </location>
</feature>
<protein>
    <recommendedName>
        <fullName evidence="2">BTB domain-containing protein</fullName>
    </recommendedName>
</protein>
<evidence type="ECO:0000313" key="4">
    <source>
        <dbReference type="Proteomes" id="UP000799118"/>
    </source>
</evidence>
<reference evidence="3" key="1">
    <citation type="journal article" date="2019" name="Environ. Microbiol.">
        <title>Fungal ecological strategies reflected in gene transcription - a case study of two litter decomposers.</title>
        <authorList>
            <person name="Barbi F."/>
            <person name="Kohler A."/>
            <person name="Barry K."/>
            <person name="Baskaran P."/>
            <person name="Daum C."/>
            <person name="Fauchery L."/>
            <person name="Ihrmark K."/>
            <person name="Kuo A."/>
            <person name="LaButti K."/>
            <person name="Lipzen A."/>
            <person name="Morin E."/>
            <person name="Grigoriev I.V."/>
            <person name="Henrissat B."/>
            <person name="Lindahl B."/>
            <person name="Martin F."/>
        </authorList>
    </citation>
    <scope>NUCLEOTIDE SEQUENCE</scope>
    <source>
        <strain evidence="3">JB14</strain>
    </source>
</reference>
<dbReference type="InterPro" id="IPR011333">
    <property type="entry name" value="SKP1/BTB/POZ_sf"/>
</dbReference>
<dbReference type="InterPro" id="IPR000210">
    <property type="entry name" value="BTB/POZ_dom"/>
</dbReference>
<organism evidence="3 4">
    <name type="scientific">Gymnopus androsaceus JB14</name>
    <dbReference type="NCBI Taxonomy" id="1447944"/>
    <lineage>
        <taxon>Eukaryota</taxon>
        <taxon>Fungi</taxon>
        <taxon>Dikarya</taxon>
        <taxon>Basidiomycota</taxon>
        <taxon>Agaricomycotina</taxon>
        <taxon>Agaricomycetes</taxon>
        <taxon>Agaricomycetidae</taxon>
        <taxon>Agaricales</taxon>
        <taxon>Marasmiineae</taxon>
        <taxon>Omphalotaceae</taxon>
        <taxon>Gymnopus</taxon>
    </lineage>
</organism>
<evidence type="ECO:0000259" key="2">
    <source>
        <dbReference type="PROSITE" id="PS50097"/>
    </source>
</evidence>
<dbReference type="PROSITE" id="PS50097">
    <property type="entry name" value="BTB"/>
    <property type="match status" value="1"/>
</dbReference>
<feature type="compositionally biased region" description="Basic residues" evidence="1">
    <location>
        <begin position="72"/>
        <end position="81"/>
    </location>
</feature>
<dbReference type="Gene3D" id="3.30.710.10">
    <property type="entry name" value="Potassium Channel Kv1.1, Chain A"/>
    <property type="match status" value="1"/>
</dbReference>
<dbReference type="OrthoDB" id="3238373at2759"/>
<dbReference type="EMBL" id="ML769383">
    <property type="protein sequence ID" value="KAE9411576.1"/>
    <property type="molecule type" value="Genomic_DNA"/>
</dbReference>
<name>A0A6A4IM55_9AGAR</name>
<accession>A0A6A4IM55</accession>
<evidence type="ECO:0000313" key="3">
    <source>
        <dbReference type="EMBL" id="KAE9411576.1"/>
    </source>
</evidence>
<feature type="domain" description="BTB" evidence="2">
    <location>
        <begin position="24"/>
        <end position="121"/>
    </location>
</feature>
<gene>
    <name evidence="3" type="ORF">BT96DRAFT_18149</name>
</gene>
<keyword evidence="4" id="KW-1185">Reference proteome</keyword>
<proteinExistence type="predicted"/>
<evidence type="ECO:0000256" key="1">
    <source>
        <dbReference type="SAM" id="MobiDB-lite"/>
    </source>
</evidence>